<keyword evidence="4" id="KW-1185">Reference proteome</keyword>
<proteinExistence type="predicted"/>
<evidence type="ECO:0000259" key="2">
    <source>
        <dbReference type="PROSITE" id="PS51186"/>
    </source>
</evidence>
<accession>A0A7T7RHF1</accession>
<name>A0A7T7RHF1_9ACTN</name>
<sequence>MADPEGNEFCVERAQPSPAPSATTGPQSLRLEKVTPDNIEAALALKVRPDQERFVSPVAQSLAEAYAQPDTAWPRLVYDGDELVGFVMAFFDVRFDPENPENPDDRPRSGLWRLNIADGKQRRGYGRFAVQSVCDEIRRRGRTRLVTVTWAEGEGSPEPFYLGLGFRRTGETSGDQVVGELDLDA</sequence>
<evidence type="ECO:0000313" key="4">
    <source>
        <dbReference type="Proteomes" id="UP000595636"/>
    </source>
</evidence>
<reference evidence="3 4" key="1">
    <citation type="submission" date="2020-12" db="EMBL/GenBank/DDBJ databases">
        <title>A novel species.</title>
        <authorList>
            <person name="Li K."/>
        </authorList>
    </citation>
    <scope>NUCLEOTIDE SEQUENCE [LARGE SCALE GENOMIC DNA]</scope>
    <source>
        <strain evidence="3 4">ZYC-3</strain>
    </source>
</reference>
<dbReference type="GO" id="GO:0016747">
    <property type="term" value="F:acyltransferase activity, transferring groups other than amino-acyl groups"/>
    <property type="evidence" value="ECO:0007669"/>
    <property type="project" value="InterPro"/>
</dbReference>
<dbReference type="InterPro" id="IPR027455">
    <property type="entry name" value="Sper_AcTfrase_N"/>
</dbReference>
<feature type="region of interest" description="Disordered" evidence="1">
    <location>
        <begin position="1"/>
        <end position="31"/>
    </location>
</feature>
<keyword evidence="3" id="KW-0808">Transferase</keyword>
<gene>
    <name evidence="3" type="ORF">JEQ17_17080</name>
</gene>
<dbReference type="PROSITE" id="PS51186">
    <property type="entry name" value="GNAT"/>
    <property type="match status" value="1"/>
</dbReference>
<dbReference type="SUPFAM" id="SSF55729">
    <property type="entry name" value="Acyl-CoA N-acyltransferases (Nat)"/>
    <property type="match status" value="1"/>
</dbReference>
<dbReference type="EMBL" id="CP066831">
    <property type="protein sequence ID" value="QQM46726.1"/>
    <property type="molecule type" value="Genomic_DNA"/>
</dbReference>
<evidence type="ECO:0000256" key="1">
    <source>
        <dbReference type="SAM" id="MobiDB-lite"/>
    </source>
</evidence>
<dbReference type="Pfam" id="PF00583">
    <property type="entry name" value="Acetyltransf_1"/>
    <property type="match status" value="1"/>
</dbReference>
<dbReference type="Gene3D" id="1.10.287.900">
    <property type="entry name" value="The crystal structure of the spermine/spermidine acetyltransferase from enterococcus faecali"/>
    <property type="match status" value="1"/>
</dbReference>
<dbReference type="InterPro" id="IPR000182">
    <property type="entry name" value="GNAT_dom"/>
</dbReference>
<organism evidence="3 4">
    <name type="scientific">Streptomyces liliifuscus</name>
    <dbReference type="NCBI Taxonomy" id="2797636"/>
    <lineage>
        <taxon>Bacteria</taxon>
        <taxon>Bacillati</taxon>
        <taxon>Actinomycetota</taxon>
        <taxon>Actinomycetes</taxon>
        <taxon>Kitasatosporales</taxon>
        <taxon>Streptomycetaceae</taxon>
        <taxon>Streptomyces</taxon>
    </lineage>
</organism>
<dbReference type="InterPro" id="IPR016181">
    <property type="entry name" value="Acyl_CoA_acyltransferase"/>
</dbReference>
<dbReference type="CDD" id="cd04301">
    <property type="entry name" value="NAT_SF"/>
    <property type="match status" value="1"/>
</dbReference>
<dbReference type="Proteomes" id="UP000595636">
    <property type="component" value="Chromosome"/>
</dbReference>
<feature type="domain" description="N-acetyltransferase" evidence="2">
    <location>
        <begin position="29"/>
        <end position="185"/>
    </location>
</feature>
<dbReference type="Gene3D" id="3.40.630.30">
    <property type="match status" value="1"/>
</dbReference>
<evidence type="ECO:0000313" key="3">
    <source>
        <dbReference type="EMBL" id="QQM46726.1"/>
    </source>
</evidence>
<dbReference type="KEGG" id="slf:JEQ17_17080"/>
<dbReference type="AlphaFoldDB" id="A0A7T7RHF1"/>
<protein>
    <submittedName>
        <fullName evidence="3">GNAT family N-acetyltransferase</fullName>
    </submittedName>
</protein>